<dbReference type="PANTHER" id="PTHR42736:SF1">
    <property type="entry name" value="PROTEIN-GLUTAMINE GAMMA-GLUTAMYLTRANSFERASE"/>
    <property type="match status" value="1"/>
</dbReference>
<dbReference type="OrthoDB" id="9804872at2"/>
<feature type="domain" description="Transglutaminase-like" evidence="3">
    <location>
        <begin position="482"/>
        <end position="561"/>
    </location>
</feature>
<feature type="region of interest" description="Disordered" evidence="1">
    <location>
        <begin position="581"/>
        <end position="604"/>
    </location>
</feature>
<protein>
    <submittedName>
        <fullName evidence="4">Transglutaminase-like putative cysteine protease</fullName>
    </submittedName>
</protein>
<feature type="transmembrane region" description="Helical" evidence="2">
    <location>
        <begin position="12"/>
        <end position="30"/>
    </location>
</feature>
<reference evidence="4 5" key="1">
    <citation type="submission" date="2019-03" db="EMBL/GenBank/DDBJ databases">
        <title>Genomic Encyclopedia of Type Strains, Phase IV (KMG-IV): sequencing the most valuable type-strain genomes for metagenomic binning, comparative biology and taxonomic classification.</title>
        <authorList>
            <person name="Goeker M."/>
        </authorList>
    </citation>
    <scope>NUCLEOTIDE SEQUENCE [LARGE SCALE GENOMIC DNA]</scope>
    <source>
        <strain evidence="4 5">DSM 25894</strain>
    </source>
</reference>
<keyword evidence="2" id="KW-1133">Transmembrane helix</keyword>
<keyword evidence="2" id="KW-0812">Transmembrane</keyword>
<dbReference type="InterPro" id="IPR025403">
    <property type="entry name" value="TgpA-like_C"/>
</dbReference>
<dbReference type="EMBL" id="SMAN01000020">
    <property type="protein sequence ID" value="TCT18933.1"/>
    <property type="molecule type" value="Genomic_DNA"/>
</dbReference>
<proteinExistence type="predicted"/>
<feature type="transmembrane region" description="Helical" evidence="2">
    <location>
        <begin position="170"/>
        <end position="186"/>
    </location>
</feature>
<evidence type="ECO:0000256" key="1">
    <source>
        <dbReference type="SAM" id="MobiDB-lite"/>
    </source>
</evidence>
<dbReference type="InterPro" id="IPR052901">
    <property type="entry name" value="Bact_TGase-like"/>
</dbReference>
<accession>A0A4R3MW19</accession>
<dbReference type="Proteomes" id="UP000294650">
    <property type="component" value="Unassembled WGS sequence"/>
</dbReference>
<evidence type="ECO:0000313" key="4">
    <source>
        <dbReference type="EMBL" id="TCT18933.1"/>
    </source>
</evidence>
<evidence type="ECO:0000259" key="3">
    <source>
        <dbReference type="SMART" id="SM00460"/>
    </source>
</evidence>
<dbReference type="SUPFAM" id="SSF54001">
    <property type="entry name" value="Cysteine proteinases"/>
    <property type="match status" value="1"/>
</dbReference>
<keyword evidence="2" id="KW-0472">Membrane</keyword>
<dbReference type="GO" id="GO:0008233">
    <property type="term" value="F:peptidase activity"/>
    <property type="evidence" value="ECO:0007669"/>
    <property type="project" value="UniProtKB-KW"/>
</dbReference>
<evidence type="ECO:0000313" key="5">
    <source>
        <dbReference type="Proteomes" id="UP000294650"/>
    </source>
</evidence>
<dbReference type="GO" id="GO:0006508">
    <property type="term" value="P:proteolysis"/>
    <property type="evidence" value="ECO:0007669"/>
    <property type="project" value="UniProtKB-KW"/>
</dbReference>
<gene>
    <name evidence="4" type="ORF">EDD68_12041</name>
</gene>
<comment type="caution">
    <text evidence="4">The sequence shown here is derived from an EMBL/GenBank/DDBJ whole genome shotgun (WGS) entry which is preliminary data.</text>
</comment>
<keyword evidence="4" id="KW-0378">Hydrolase</keyword>
<feature type="transmembrane region" description="Helical" evidence="2">
    <location>
        <begin position="117"/>
        <end position="138"/>
    </location>
</feature>
<name>A0A4R3MW19_9BACI</name>
<dbReference type="AlphaFoldDB" id="A0A4R3MW19"/>
<dbReference type="SMART" id="SM00460">
    <property type="entry name" value="TGc"/>
    <property type="match status" value="1"/>
</dbReference>
<dbReference type="InterPro" id="IPR021878">
    <property type="entry name" value="TgpA_N"/>
</dbReference>
<feature type="transmembrane region" description="Helical" evidence="2">
    <location>
        <begin position="620"/>
        <end position="643"/>
    </location>
</feature>
<dbReference type="RefSeq" id="WP_132372596.1">
    <property type="nucleotide sequence ID" value="NZ_SMAN01000020.1"/>
</dbReference>
<keyword evidence="5" id="KW-1185">Reference proteome</keyword>
<feature type="transmembrane region" description="Helical" evidence="2">
    <location>
        <begin position="145"/>
        <end position="164"/>
    </location>
</feature>
<feature type="transmembrane region" description="Helical" evidence="2">
    <location>
        <begin position="42"/>
        <end position="58"/>
    </location>
</feature>
<organism evidence="4 5">
    <name type="scientific">Melghiribacillus thermohalophilus</name>
    <dbReference type="NCBI Taxonomy" id="1324956"/>
    <lineage>
        <taxon>Bacteria</taxon>
        <taxon>Bacillati</taxon>
        <taxon>Bacillota</taxon>
        <taxon>Bacilli</taxon>
        <taxon>Bacillales</taxon>
        <taxon>Bacillaceae</taxon>
        <taxon>Melghiribacillus</taxon>
    </lineage>
</organism>
<dbReference type="PANTHER" id="PTHR42736">
    <property type="entry name" value="PROTEIN-GLUTAMINE GAMMA-GLUTAMYLTRANSFERASE"/>
    <property type="match status" value="1"/>
</dbReference>
<dbReference type="InterPro" id="IPR038765">
    <property type="entry name" value="Papain-like_cys_pep_sf"/>
</dbReference>
<dbReference type="Pfam" id="PF13559">
    <property type="entry name" value="DUF4129"/>
    <property type="match status" value="1"/>
</dbReference>
<dbReference type="Pfam" id="PF01841">
    <property type="entry name" value="Transglut_core"/>
    <property type="match status" value="1"/>
</dbReference>
<dbReference type="Gene3D" id="3.10.620.30">
    <property type="match status" value="1"/>
</dbReference>
<dbReference type="Pfam" id="PF11992">
    <property type="entry name" value="TgpA_N"/>
    <property type="match status" value="1"/>
</dbReference>
<feature type="transmembrane region" description="Helical" evidence="2">
    <location>
        <begin position="206"/>
        <end position="224"/>
    </location>
</feature>
<keyword evidence="4" id="KW-0645">Protease</keyword>
<feature type="compositionally biased region" description="Acidic residues" evidence="1">
    <location>
        <begin position="581"/>
        <end position="594"/>
    </location>
</feature>
<feature type="transmembrane region" description="Helical" evidence="2">
    <location>
        <begin position="70"/>
        <end position="89"/>
    </location>
</feature>
<dbReference type="InterPro" id="IPR002931">
    <property type="entry name" value="Transglutaminase-like"/>
</dbReference>
<sequence>MSLYTNQLKHQSALNLIVYISGFLLFWEWLRPLKSFTDTGNISVFVLYAAFCFFLSYLQMPWYITSPLKLAGLVFVLDGLFIHVSLFSMDWYRMFFYDAAYNSQVIMEQEWWSMTPLFRSFLFLLLLWLLSYLLHYWFVIAKRTLFFVVLTFAYVAVVDTFTPYDGKASIIRVFLISMILLGITHYQRLLTSEKTAVPENRRPLRWILPLVALIFSSSVIGYAAPKFSPQWPDPVPFIRSLADNSGEGEGQGAFGQAVKKVGYGENDERLGGSFIQDDTVVFQAMVDEPQYWRIETKDFYTGKGWVRTVEENHVNSSDGQVVMDVFSSEVETEAKEAKVLFNPAQILPRLVYPYGTEQIQMIHPPGPFSYGKETGEILPDTEYTGERTMRYDIAFQEPNFTFKALRNVPAEDPEYIDELYTQLPEDLPSRVKQLAEEIVQDETTRYDQAKAIERYFQDPSFRYETEDIPVPDEDQDYVDQFLFETQKGYCDNFSTAMVVLLRSVDIPARWVKGFTAGEEVDAPVDLPSDTMEFYEVTNSNAHSWVEVYFPEIGWVPFEPTKGFTNMADFSTGLTLEELLEGSSDDEREEPEQELADAWNPVNPETEEESRANSFWNKFKWVLDGLWLIIIGILSLAAIFIYRYRYHLLTSIKRKQLGKQADPHAFEHAYQHLLSVLAYKGLKKEPDQTLREFALDVDTSLGTSDMKRLTHMYEQMIYRDQLEDGQMKKMRELWENLINRVLS</sequence>
<evidence type="ECO:0000256" key="2">
    <source>
        <dbReference type="SAM" id="Phobius"/>
    </source>
</evidence>